<dbReference type="KEGG" id="ncs:NCAS_0A08520"/>
<organism evidence="1 2">
    <name type="scientific">Naumovozyma castellii</name>
    <name type="common">Yeast</name>
    <name type="synonym">Saccharomyces castellii</name>
    <dbReference type="NCBI Taxonomy" id="27288"/>
    <lineage>
        <taxon>Eukaryota</taxon>
        <taxon>Fungi</taxon>
        <taxon>Dikarya</taxon>
        <taxon>Ascomycota</taxon>
        <taxon>Saccharomycotina</taxon>
        <taxon>Saccharomycetes</taxon>
        <taxon>Saccharomycetales</taxon>
        <taxon>Saccharomycetaceae</taxon>
        <taxon>Naumovozyma</taxon>
    </lineage>
</organism>
<dbReference type="AlphaFoldDB" id="G0V7G2"/>
<gene>
    <name evidence="1" type="primary">NCAS0A08520</name>
    <name evidence="1" type="ordered locus">NCAS_0A08520</name>
</gene>
<reference key="2">
    <citation type="submission" date="2011-08" db="EMBL/GenBank/DDBJ databases">
        <title>Genome sequence of Naumovozyma castellii.</title>
        <authorList>
            <person name="Gordon J.L."/>
            <person name="Armisen D."/>
            <person name="Proux-Wera E."/>
            <person name="OhEigeartaigh S.S."/>
            <person name="Byrne K.P."/>
            <person name="Wolfe K.H."/>
        </authorList>
    </citation>
    <scope>NUCLEOTIDE SEQUENCE</scope>
    <source>
        <strain>Type strain:CBS 4309</strain>
    </source>
</reference>
<dbReference type="GeneID" id="96900889"/>
<reference evidence="1 2" key="1">
    <citation type="journal article" date="2011" name="Proc. Natl. Acad. Sci. U.S.A.">
        <title>Evolutionary erosion of yeast sex chromosomes by mating-type switching accidents.</title>
        <authorList>
            <person name="Gordon J.L."/>
            <person name="Armisen D."/>
            <person name="Proux-Wera E."/>
            <person name="Oheigeartaigh S.S."/>
            <person name="Byrne K.P."/>
            <person name="Wolfe K.H."/>
        </authorList>
    </citation>
    <scope>NUCLEOTIDE SEQUENCE [LARGE SCALE GENOMIC DNA]</scope>
    <source>
        <strain evidence="2">ATCC 76901 / BCRC 22586 / CBS 4309 / NBRC 1992 / NRRL Y-12630</strain>
    </source>
</reference>
<sequence>MVKFSIFRRKIGKPILVSHTISLKKEGRRKVANLLRKRKCSNEKLFSANYTHPIFLTECKKENCKVYHQNNNQGGERINLFEPRTSSFFPSKLAGSKERSDYRDYYQSECDPRQVLSNIFKQVNVSVEQSNNKISHNSQVFDKAGSGLGEMDLSGLNSNVYEYMDALKVLGRRW</sequence>
<name>G0V7G2_NAUCA</name>
<evidence type="ECO:0000313" key="1">
    <source>
        <dbReference type="EMBL" id="CCC67410.1"/>
    </source>
</evidence>
<dbReference type="HOGENOM" id="CLU_1540465_0_0_1"/>
<dbReference type="Proteomes" id="UP000001640">
    <property type="component" value="Chromosome 1"/>
</dbReference>
<proteinExistence type="predicted"/>
<accession>G0V7G2</accession>
<dbReference type="RefSeq" id="XP_003673791.1">
    <property type="nucleotide sequence ID" value="XM_003673743.1"/>
</dbReference>
<protein>
    <submittedName>
        <fullName evidence="1">Uncharacterized protein</fullName>
    </submittedName>
</protein>
<dbReference type="EMBL" id="HE576752">
    <property type="protein sequence ID" value="CCC67410.1"/>
    <property type="molecule type" value="Genomic_DNA"/>
</dbReference>
<evidence type="ECO:0000313" key="2">
    <source>
        <dbReference type="Proteomes" id="UP000001640"/>
    </source>
</evidence>
<keyword evidence="2" id="KW-1185">Reference proteome</keyword>
<dbReference type="InParanoid" id="G0V7G2"/>